<organism evidence="9 10">
    <name type="scientific">Mycobacterium haemophilum</name>
    <dbReference type="NCBI Taxonomy" id="29311"/>
    <lineage>
        <taxon>Bacteria</taxon>
        <taxon>Bacillati</taxon>
        <taxon>Actinomycetota</taxon>
        <taxon>Actinomycetes</taxon>
        <taxon>Mycobacteriales</taxon>
        <taxon>Mycobacteriaceae</taxon>
        <taxon>Mycobacterium</taxon>
    </lineage>
</organism>
<sequence length="293" mass="30858">MLTAMAALIPLAGCAHRSQVSRPPAATTASPNSPLSQSFAALERKYDARLGVYALSTTTATTIAYRADERFAFCSTFKAPLAAAVLQGHPVAYLDTVISYRQDAIHAASPITEQHVETGMTIGQLCDAATRYSDNTAANLLLNDIGGPAGFTTYLRSLGDTVSRLDQAEPEMNRNPPGDERDTTTPRAVGGVLQKLILGDALTSDKRAMLTDWMVRNTTGNKRIRAGFPADWKIADRTGSGDYGRANAIAVVWSPAGAPSVVAIMSDRNGGYEAQPSDALIADAAAGVASVLV</sequence>
<dbReference type="Proteomes" id="UP000036334">
    <property type="component" value="Unassembled WGS sequence"/>
</dbReference>
<dbReference type="InterPro" id="IPR045155">
    <property type="entry name" value="Beta-lactam_cat"/>
</dbReference>
<evidence type="ECO:0000256" key="4">
    <source>
        <dbReference type="ARBA" id="ARBA00022801"/>
    </source>
</evidence>
<evidence type="ECO:0000256" key="3">
    <source>
        <dbReference type="ARBA" id="ARBA00018879"/>
    </source>
</evidence>
<dbReference type="SUPFAM" id="SSF56601">
    <property type="entry name" value="beta-lactamase/transpeptidase-like"/>
    <property type="match status" value="1"/>
</dbReference>
<dbReference type="PANTHER" id="PTHR35333">
    <property type="entry name" value="BETA-LACTAMASE"/>
    <property type="match status" value="1"/>
</dbReference>
<dbReference type="Pfam" id="PF13354">
    <property type="entry name" value="Beta-lactamase2"/>
    <property type="match status" value="1"/>
</dbReference>
<dbReference type="PATRIC" id="fig|29311.18.peg.740"/>
<dbReference type="EMBL" id="LDPR01000002">
    <property type="protein sequence ID" value="KLO38448.1"/>
    <property type="molecule type" value="Genomic_DNA"/>
</dbReference>
<evidence type="ECO:0000256" key="7">
    <source>
        <dbReference type="SAM" id="MobiDB-lite"/>
    </source>
</evidence>
<evidence type="ECO:0000256" key="5">
    <source>
        <dbReference type="ARBA" id="ARBA00023251"/>
    </source>
</evidence>
<protein>
    <recommendedName>
        <fullName evidence="3 6">Beta-lactamase</fullName>
        <ecNumber evidence="2 6">3.5.2.6</ecNumber>
    </recommendedName>
</protein>
<keyword evidence="5 6" id="KW-0046">Antibiotic resistance</keyword>
<evidence type="ECO:0000313" key="10">
    <source>
        <dbReference type="Proteomes" id="UP000036334"/>
    </source>
</evidence>
<evidence type="ECO:0000259" key="8">
    <source>
        <dbReference type="Pfam" id="PF13354"/>
    </source>
</evidence>
<dbReference type="GO" id="GO:0046677">
    <property type="term" value="P:response to antibiotic"/>
    <property type="evidence" value="ECO:0007669"/>
    <property type="project" value="UniProtKB-UniRule"/>
</dbReference>
<evidence type="ECO:0000256" key="1">
    <source>
        <dbReference type="ARBA" id="ARBA00009009"/>
    </source>
</evidence>
<reference evidence="9 10" key="1">
    <citation type="submission" date="2015-05" db="EMBL/GenBank/DDBJ databases">
        <title>Genome sequence of Mycobacterium haemophilum.</title>
        <authorList>
            <person name="Greninger A.L."/>
            <person name="Cunningham G."/>
            <person name="Miller S."/>
        </authorList>
    </citation>
    <scope>NUCLEOTIDE SEQUENCE [LARGE SCALE GENOMIC DNA]</scope>
    <source>
        <strain evidence="10">UC1</strain>
    </source>
</reference>
<gene>
    <name evidence="9" type="ORF">ABH38_03275</name>
</gene>
<keyword evidence="10" id="KW-1185">Reference proteome</keyword>
<dbReference type="Gene3D" id="3.40.710.10">
    <property type="entry name" value="DD-peptidase/beta-lactamase superfamily"/>
    <property type="match status" value="1"/>
</dbReference>
<dbReference type="PANTHER" id="PTHR35333:SF3">
    <property type="entry name" value="BETA-LACTAMASE-TYPE TRANSPEPTIDASE FOLD CONTAINING PROTEIN"/>
    <property type="match status" value="1"/>
</dbReference>
<feature type="domain" description="Beta-lactamase class A catalytic" evidence="8">
    <location>
        <begin position="51"/>
        <end position="265"/>
    </location>
</feature>
<accession>A0A0I9YWN3</accession>
<dbReference type="GO" id="GO:0008800">
    <property type="term" value="F:beta-lactamase activity"/>
    <property type="evidence" value="ECO:0007669"/>
    <property type="project" value="UniProtKB-UniRule"/>
</dbReference>
<evidence type="ECO:0000256" key="2">
    <source>
        <dbReference type="ARBA" id="ARBA00012865"/>
    </source>
</evidence>
<feature type="region of interest" description="Disordered" evidence="7">
    <location>
        <begin position="165"/>
        <end position="186"/>
    </location>
</feature>
<keyword evidence="4 6" id="KW-0378">Hydrolase</keyword>
<comment type="caution">
    <text evidence="9">The sequence shown here is derived from an EMBL/GenBank/DDBJ whole genome shotgun (WGS) entry which is preliminary data.</text>
</comment>
<dbReference type="InterPro" id="IPR023650">
    <property type="entry name" value="Beta-lactam_class-A_AS"/>
</dbReference>
<evidence type="ECO:0000313" key="9">
    <source>
        <dbReference type="EMBL" id="KLO38448.1"/>
    </source>
</evidence>
<dbReference type="GO" id="GO:0030655">
    <property type="term" value="P:beta-lactam antibiotic catabolic process"/>
    <property type="evidence" value="ECO:0007669"/>
    <property type="project" value="InterPro"/>
</dbReference>
<dbReference type="PRINTS" id="PR00118">
    <property type="entry name" value="BLACTAMASEA"/>
</dbReference>
<dbReference type="EC" id="3.5.2.6" evidence="2 6"/>
<dbReference type="PROSITE" id="PS00146">
    <property type="entry name" value="BETA_LACTAMASE_A"/>
    <property type="match status" value="1"/>
</dbReference>
<dbReference type="InterPro" id="IPR012338">
    <property type="entry name" value="Beta-lactam/transpept-like"/>
</dbReference>
<evidence type="ECO:0000256" key="6">
    <source>
        <dbReference type="RuleBase" id="RU361140"/>
    </source>
</evidence>
<comment type="similarity">
    <text evidence="1 6">Belongs to the class-A beta-lactamase family.</text>
</comment>
<comment type="catalytic activity">
    <reaction evidence="6">
        <text>a beta-lactam + H2O = a substituted beta-amino acid</text>
        <dbReference type="Rhea" id="RHEA:20401"/>
        <dbReference type="ChEBI" id="CHEBI:15377"/>
        <dbReference type="ChEBI" id="CHEBI:35627"/>
        <dbReference type="ChEBI" id="CHEBI:140347"/>
        <dbReference type="EC" id="3.5.2.6"/>
    </reaction>
</comment>
<name>A0A0I9YWN3_9MYCO</name>
<proteinExistence type="inferred from homology"/>
<dbReference type="InterPro" id="IPR000871">
    <property type="entry name" value="Beta-lactam_class-A"/>
</dbReference>
<dbReference type="NCBIfam" id="NF033103">
    <property type="entry name" value="bla_class_A"/>
    <property type="match status" value="1"/>
</dbReference>
<dbReference type="AlphaFoldDB" id="A0A0I9YWN3"/>
<dbReference type="STRING" id="1202450.B586_05315"/>